<evidence type="ECO:0000256" key="1">
    <source>
        <dbReference type="ARBA" id="ARBA00008136"/>
    </source>
</evidence>
<protein>
    <recommendedName>
        <fullName evidence="8">Abasic site processing protein</fullName>
        <ecNumber evidence="8">3.4.-.-</ecNumber>
    </recommendedName>
</protein>
<dbReference type="PANTHER" id="PTHR13604:SF0">
    <property type="entry name" value="ABASIC SITE PROCESSING PROTEIN HMCES"/>
    <property type="match status" value="1"/>
</dbReference>
<evidence type="ECO:0000313" key="10">
    <source>
        <dbReference type="Proteomes" id="UP000238338"/>
    </source>
</evidence>
<dbReference type="EC" id="3.4.-.-" evidence="8"/>
<dbReference type="InterPro" id="IPR003738">
    <property type="entry name" value="SRAP"/>
</dbReference>
<keyword evidence="6" id="KW-0238">DNA-binding</keyword>
<comment type="similarity">
    <text evidence="1 8">Belongs to the SOS response-associated peptidase family.</text>
</comment>
<dbReference type="GO" id="GO:0006508">
    <property type="term" value="P:proteolysis"/>
    <property type="evidence" value="ECO:0007669"/>
    <property type="project" value="UniProtKB-KW"/>
</dbReference>
<dbReference type="PANTHER" id="PTHR13604">
    <property type="entry name" value="DC12-RELATED"/>
    <property type="match status" value="1"/>
</dbReference>
<dbReference type="GO" id="GO:0016829">
    <property type="term" value="F:lyase activity"/>
    <property type="evidence" value="ECO:0007669"/>
    <property type="project" value="UniProtKB-KW"/>
</dbReference>
<accession>A0A2S8S715</accession>
<dbReference type="GO" id="GO:0008233">
    <property type="term" value="F:peptidase activity"/>
    <property type="evidence" value="ECO:0007669"/>
    <property type="project" value="UniProtKB-KW"/>
</dbReference>
<gene>
    <name evidence="9" type="ORF">LX70_02162</name>
</gene>
<reference evidence="9 10" key="1">
    <citation type="submission" date="2018-02" db="EMBL/GenBank/DDBJ databases">
        <title>Genomic Encyclopedia of Archaeal and Bacterial Type Strains, Phase II (KMG-II): from individual species to whole genera.</title>
        <authorList>
            <person name="Goeker M."/>
        </authorList>
    </citation>
    <scope>NUCLEOTIDE SEQUENCE [LARGE SCALE GENOMIC DNA]</scope>
    <source>
        <strain evidence="9 10">DSM 18921</strain>
    </source>
</reference>
<evidence type="ECO:0000256" key="2">
    <source>
        <dbReference type="ARBA" id="ARBA00022670"/>
    </source>
</evidence>
<evidence type="ECO:0000256" key="8">
    <source>
        <dbReference type="RuleBase" id="RU364100"/>
    </source>
</evidence>
<dbReference type="Pfam" id="PF02586">
    <property type="entry name" value="SRAP"/>
    <property type="match status" value="1"/>
</dbReference>
<comment type="caution">
    <text evidence="9">The sequence shown here is derived from an EMBL/GenBank/DDBJ whole genome shotgun (WGS) entry which is preliminary data.</text>
</comment>
<dbReference type="Proteomes" id="UP000238338">
    <property type="component" value="Unassembled WGS sequence"/>
</dbReference>
<dbReference type="GO" id="GO:0003697">
    <property type="term" value="F:single-stranded DNA binding"/>
    <property type="evidence" value="ECO:0007669"/>
    <property type="project" value="InterPro"/>
</dbReference>
<dbReference type="Gene3D" id="3.90.1680.20">
    <property type="match status" value="2"/>
</dbReference>
<keyword evidence="4 8" id="KW-0378">Hydrolase</keyword>
<keyword evidence="5" id="KW-0190">Covalent protein-DNA linkage</keyword>
<dbReference type="RefSeq" id="WP_245885039.1">
    <property type="nucleotide sequence ID" value="NZ_PVEP01000004.1"/>
</dbReference>
<dbReference type="AlphaFoldDB" id="A0A2S8S715"/>
<keyword evidence="10" id="KW-1185">Reference proteome</keyword>
<dbReference type="InterPro" id="IPR036590">
    <property type="entry name" value="SRAP-like"/>
</dbReference>
<evidence type="ECO:0000313" key="9">
    <source>
        <dbReference type="EMBL" id="PQV56590.1"/>
    </source>
</evidence>
<keyword evidence="3" id="KW-0227">DNA damage</keyword>
<keyword evidence="7" id="KW-0456">Lyase</keyword>
<evidence type="ECO:0000256" key="3">
    <source>
        <dbReference type="ARBA" id="ARBA00022763"/>
    </source>
</evidence>
<dbReference type="SUPFAM" id="SSF143081">
    <property type="entry name" value="BB1717-like"/>
    <property type="match status" value="1"/>
</dbReference>
<organism evidence="9 10">
    <name type="scientific">Albidovulum denitrificans</name>
    <dbReference type="NCBI Taxonomy" id="404881"/>
    <lineage>
        <taxon>Bacteria</taxon>
        <taxon>Pseudomonadati</taxon>
        <taxon>Pseudomonadota</taxon>
        <taxon>Alphaproteobacteria</taxon>
        <taxon>Rhodobacterales</taxon>
        <taxon>Paracoccaceae</taxon>
        <taxon>Albidovulum</taxon>
    </lineage>
</organism>
<name>A0A2S8S715_9RHOB</name>
<dbReference type="GO" id="GO:0106300">
    <property type="term" value="P:protein-DNA covalent cross-linking repair"/>
    <property type="evidence" value="ECO:0007669"/>
    <property type="project" value="InterPro"/>
</dbReference>
<evidence type="ECO:0000256" key="6">
    <source>
        <dbReference type="ARBA" id="ARBA00023125"/>
    </source>
</evidence>
<evidence type="ECO:0000256" key="4">
    <source>
        <dbReference type="ARBA" id="ARBA00022801"/>
    </source>
</evidence>
<dbReference type="EMBL" id="PVEP01000004">
    <property type="protein sequence ID" value="PQV56590.1"/>
    <property type="molecule type" value="Genomic_DNA"/>
</dbReference>
<proteinExistence type="inferred from homology"/>
<keyword evidence="2 8" id="KW-0645">Protease</keyword>
<sequence>MSRRSTPQQKTDRAAFPVQVHVLVPETGFGPVLDRVYAWLETHIGRSEYAHVPSSNSLGDTVAFLFRCTESANAFAAAHPELVLADGTMSLTYSSPYIPFGRRELDPVCNLYNQTTAQEAMRRLFDPLPVIDKTGNLQPQAQIYPDYLAPVVREGSEGRELVMARWGLPTPPQYLAGKKTDRGVTNVRNAKSPHWRRWLGPEHRCLVPFDAFAEPKQGGGNAWFKLTDVRPAFFAGLYVPGWTSVRKVKDGETTDDLYGFLTTEPNAVVAPIHPKAMPVILIERDEWETWLAAPWDEAKLLQRSLADASLTVQPRG</sequence>
<evidence type="ECO:0000256" key="7">
    <source>
        <dbReference type="ARBA" id="ARBA00023239"/>
    </source>
</evidence>
<evidence type="ECO:0000256" key="5">
    <source>
        <dbReference type="ARBA" id="ARBA00023124"/>
    </source>
</evidence>